<dbReference type="PROSITE" id="PS51005">
    <property type="entry name" value="NAC"/>
    <property type="match status" value="1"/>
</dbReference>
<evidence type="ECO:0000256" key="3">
    <source>
        <dbReference type="ARBA" id="ARBA00023163"/>
    </source>
</evidence>
<sequence length="191" mass="21759">MAGGGQALTVPNVPTGYKFSPYHHDLIVHYLKRKILDEPLPADVIPTTDVYASNPDKLPLDDFKVGVENEWFFFSTRSKDDDIILMEDGYYAIDPECTGPITWNNMIVGYVKTLNFYQGKPPNGTETVWMVEELRVNPEFVPINKDDRSTQEKFNLNLIGEQVDSEGIKEHKKICNLSKLVKGMRLSIVYD</sequence>
<comment type="caution">
    <text evidence="6">The sequence shown here is derived from an EMBL/GenBank/DDBJ whole genome shotgun (WGS) entry which is preliminary data.</text>
</comment>
<name>A0AAV1QUB1_9ROSI</name>
<reference evidence="6 7" key="1">
    <citation type="submission" date="2024-01" db="EMBL/GenBank/DDBJ databases">
        <authorList>
            <person name="Waweru B."/>
        </authorList>
    </citation>
    <scope>NUCLEOTIDE SEQUENCE [LARGE SCALE GENOMIC DNA]</scope>
</reference>
<dbReference type="EMBL" id="CAWUPB010000246">
    <property type="protein sequence ID" value="CAK7324254.1"/>
    <property type="molecule type" value="Genomic_DNA"/>
</dbReference>
<dbReference type="PANTHER" id="PTHR31719:SF179">
    <property type="entry name" value="OS08G0148400 PROTEIN"/>
    <property type="match status" value="1"/>
</dbReference>
<dbReference type="SUPFAM" id="SSF101941">
    <property type="entry name" value="NAC domain"/>
    <property type="match status" value="1"/>
</dbReference>
<evidence type="ECO:0000313" key="7">
    <source>
        <dbReference type="Proteomes" id="UP001314170"/>
    </source>
</evidence>
<evidence type="ECO:0000256" key="1">
    <source>
        <dbReference type="ARBA" id="ARBA00023015"/>
    </source>
</evidence>
<gene>
    <name evidence="6" type="ORF">DCAF_LOCUS1893</name>
</gene>
<keyword evidence="2" id="KW-0238">DNA-binding</keyword>
<keyword evidence="7" id="KW-1185">Reference proteome</keyword>
<evidence type="ECO:0000256" key="2">
    <source>
        <dbReference type="ARBA" id="ARBA00023125"/>
    </source>
</evidence>
<evidence type="ECO:0000313" key="6">
    <source>
        <dbReference type="EMBL" id="CAK7324254.1"/>
    </source>
</evidence>
<organism evidence="6 7">
    <name type="scientific">Dovyalis caffra</name>
    <dbReference type="NCBI Taxonomy" id="77055"/>
    <lineage>
        <taxon>Eukaryota</taxon>
        <taxon>Viridiplantae</taxon>
        <taxon>Streptophyta</taxon>
        <taxon>Embryophyta</taxon>
        <taxon>Tracheophyta</taxon>
        <taxon>Spermatophyta</taxon>
        <taxon>Magnoliopsida</taxon>
        <taxon>eudicotyledons</taxon>
        <taxon>Gunneridae</taxon>
        <taxon>Pentapetalae</taxon>
        <taxon>rosids</taxon>
        <taxon>fabids</taxon>
        <taxon>Malpighiales</taxon>
        <taxon>Salicaceae</taxon>
        <taxon>Flacourtieae</taxon>
        <taxon>Dovyalis</taxon>
    </lineage>
</organism>
<dbReference type="GO" id="GO:0006355">
    <property type="term" value="P:regulation of DNA-templated transcription"/>
    <property type="evidence" value="ECO:0007669"/>
    <property type="project" value="InterPro"/>
</dbReference>
<keyword evidence="4" id="KW-0539">Nucleus</keyword>
<dbReference type="AlphaFoldDB" id="A0AAV1QUB1"/>
<dbReference type="PANTHER" id="PTHR31719">
    <property type="entry name" value="NAC TRANSCRIPTION FACTOR 56"/>
    <property type="match status" value="1"/>
</dbReference>
<keyword evidence="3" id="KW-0804">Transcription</keyword>
<keyword evidence="1" id="KW-0805">Transcription regulation</keyword>
<dbReference type="InterPro" id="IPR036093">
    <property type="entry name" value="NAC_dom_sf"/>
</dbReference>
<protein>
    <recommendedName>
        <fullName evidence="5">NAC domain-containing protein</fullName>
    </recommendedName>
</protein>
<dbReference type="Proteomes" id="UP001314170">
    <property type="component" value="Unassembled WGS sequence"/>
</dbReference>
<evidence type="ECO:0000256" key="4">
    <source>
        <dbReference type="ARBA" id="ARBA00023242"/>
    </source>
</evidence>
<evidence type="ECO:0000259" key="5">
    <source>
        <dbReference type="PROSITE" id="PS51005"/>
    </source>
</evidence>
<proteinExistence type="predicted"/>
<dbReference type="InterPro" id="IPR003441">
    <property type="entry name" value="NAC-dom"/>
</dbReference>
<accession>A0AAV1QUB1</accession>
<feature type="domain" description="NAC" evidence="5">
    <location>
        <begin position="13"/>
        <end position="162"/>
    </location>
</feature>
<dbReference type="GO" id="GO:0003677">
    <property type="term" value="F:DNA binding"/>
    <property type="evidence" value="ECO:0007669"/>
    <property type="project" value="UniProtKB-KW"/>
</dbReference>
<dbReference type="Pfam" id="PF02365">
    <property type="entry name" value="NAM"/>
    <property type="match status" value="1"/>
</dbReference>
<dbReference type="Gene3D" id="2.170.150.80">
    <property type="entry name" value="NAC domain"/>
    <property type="match status" value="1"/>
</dbReference>